<feature type="domain" description="MoxR-vWA-beta-propeller ternary system" evidence="2">
    <location>
        <begin position="2"/>
        <end position="168"/>
    </location>
</feature>
<comment type="caution">
    <text evidence="3">The sequence shown here is derived from an EMBL/GenBank/DDBJ whole genome shotgun (WGS) entry which is preliminary data.</text>
</comment>
<keyword evidence="1" id="KW-0472">Membrane</keyword>
<keyword evidence="1" id="KW-1133">Transmembrane helix</keyword>
<proteinExistence type="predicted"/>
<sequence length="627" mass="73003">MELKIKPFPYNLHAKRAVFIKGNTAEYWISELQKMNIHLNASKCFEIFDKENALQGCLVVLTDIIKFETFQHSIFQLAGNAVFIPEFSAIFPEIAESEWTDIFNYKKFFLHPEIGFQELSHEIIWTEFLKFNKEETKNIVKPLKSARIPKEMKSLLLDLDEEDVLKDLEKNEKPDPNEKSPFDMEKLLKGNKRELEKYLRFLDKNPEKALQYAIPLDILNSSREKSGGIFKFSGTNDYSTSKNLIFRVSIMVIGIIFIRFLFATFSNEDSKQPVYSEIQTNSTYNREAAFISKPTKISLLKDSLLADYHQKLNKIKHSHTEISTLLHEKEISLNDSLQIYFEKKYALEAKQIFEKNKGKYLSKINISENLKPNDLAELNEIITINKTKSIKDSLKKKIGFEDLLTTKPILQEIPFKEDSIISVYEKQISALNLSRELYTNKILDRKKSVQDSLRNVYGKKIIIESQIIYGERKKNIGDENSLKKTIRDSLEYEYGYARSVTNSEAPKNLEDQNAEDKLQLSWWDSALRALAFIILAMFVMYLFGKRKYGQTFWEDISISEDRQNYLAKFFAIIIIIASISYVLKPLIEDSGYGLFFWIVTIIIFILLLKLLNKNKTILKSDDDEDTQ</sequence>
<dbReference type="RefSeq" id="WP_173780205.1">
    <property type="nucleotide sequence ID" value="NZ_JABSNO010000025.1"/>
</dbReference>
<feature type="transmembrane region" description="Helical" evidence="1">
    <location>
        <begin position="565"/>
        <end position="582"/>
    </location>
</feature>
<dbReference type="EMBL" id="JABSNO010000025">
    <property type="protein sequence ID" value="NRS93653.1"/>
    <property type="molecule type" value="Genomic_DNA"/>
</dbReference>
<dbReference type="Pfam" id="PF19919">
    <property type="entry name" value="bpX3"/>
    <property type="match status" value="1"/>
</dbReference>
<keyword evidence="4" id="KW-1185">Reference proteome</keyword>
<feature type="transmembrane region" description="Helical" evidence="1">
    <location>
        <begin position="526"/>
        <end position="544"/>
    </location>
</feature>
<gene>
    <name evidence="3" type="ORF">HNQ03_002744</name>
</gene>
<evidence type="ECO:0000313" key="3">
    <source>
        <dbReference type="EMBL" id="NRS93653.1"/>
    </source>
</evidence>
<accession>A0A8J8G9K7</accession>
<organism evidence="3 4">
    <name type="scientific">Frigoriflavimonas asaccharolytica</name>
    <dbReference type="NCBI Taxonomy" id="2735899"/>
    <lineage>
        <taxon>Bacteria</taxon>
        <taxon>Pseudomonadati</taxon>
        <taxon>Bacteroidota</taxon>
        <taxon>Flavobacteriia</taxon>
        <taxon>Flavobacteriales</taxon>
        <taxon>Weeksellaceae</taxon>
        <taxon>Frigoriflavimonas</taxon>
    </lineage>
</organism>
<evidence type="ECO:0000313" key="4">
    <source>
        <dbReference type="Proteomes" id="UP000610746"/>
    </source>
</evidence>
<name>A0A8J8G9K7_9FLAO</name>
<keyword evidence="1" id="KW-0812">Transmembrane</keyword>
<evidence type="ECO:0000259" key="2">
    <source>
        <dbReference type="Pfam" id="PF19919"/>
    </source>
</evidence>
<dbReference type="InterPro" id="IPR045551">
    <property type="entry name" value="bpX3"/>
</dbReference>
<reference evidence="3" key="1">
    <citation type="submission" date="2020-05" db="EMBL/GenBank/DDBJ databases">
        <title>Genomic Encyclopedia of Type Strains, Phase IV (KMG-V): Genome sequencing to study the core and pangenomes of soil and plant-associated prokaryotes.</title>
        <authorList>
            <person name="Whitman W."/>
        </authorList>
    </citation>
    <scope>NUCLEOTIDE SEQUENCE</scope>
    <source>
        <strain evidence="3">16F</strain>
    </source>
</reference>
<dbReference type="AlphaFoldDB" id="A0A8J8G9K7"/>
<protein>
    <recommendedName>
        <fullName evidence="2">MoxR-vWA-beta-propeller ternary system domain-containing protein</fullName>
    </recommendedName>
</protein>
<feature type="transmembrane region" description="Helical" evidence="1">
    <location>
        <begin position="594"/>
        <end position="611"/>
    </location>
</feature>
<evidence type="ECO:0000256" key="1">
    <source>
        <dbReference type="SAM" id="Phobius"/>
    </source>
</evidence>
<dbReference type="Proteomes" id="UP000610746">
    <property type="component" value="Unassembled WGS sequence"/>
</dbReference>